<dbReference type="InterPro" id="IPR036390">
    <property type="entry name" value="WH_DNA-bd_sf"/>
</dbReference>
<dbReference type="InterPro" id="IPR018490">
    <property type="entry name" value="cNMP-bd_dom_sf"/>
</dbReference>
<proteinExistence type="predicted"/>
<reference evidence="6 7" key="1">
    <citation type="submission" date="2024-02" db="EMBL/GenBank/DDBJ databases">
        <title>A Gaetbulibacter species isolated from tidal flats and genomic insights of their niches.</title>
        <authorList>
            <person name="Ye Y."/>
        </authorList>
    </citation>
    <scope>NUCLEOTIDE SEQUENCE [LARGE SCALE GENOMIC DNA]</scope>
    <source>
        <strain evidence="6 7">KEM-8</strain>
    </source>
</reference>
<dbReference type="InterPro" id="IPR050397">
    <property type="entry name" value="Env_Response_Regulators"/>
</dbReference>
<dbReference type="PANTHER" id="PTHR24567">
    <property type="entry name" value="CRP FAMILY TRANSCRIPTIONAL REGULATORY PROTEIN"/>
    <property type="match status" value="1"/>
</dbReference>
<sequence length="240" mass="27228">MDSTFNKPNIKSKCTSCDLKNLFVFRHLNVEELSCLSDQMDQLNYEPGELIFKQGASPIGFMCLKKGKVKITQLDHNGKEQIIDLKSPPDTLGIRALSTSSKYQSSAVALDHVSICLIPNKDFYNILDYCPSVYKELFSYIGERLVRADQRLVSLTQKTLRARLADTLLLLQGNIGEDFDGYIDIPLKRSEMAQLSNMTTSNVIRALSEFKRDKLIDCKDRKIKIIGKKTLSNISNFDKF</sequence>
<dbReference type="Pfam" id="PF13545">
    <property type="entry name" value="HTH_Crp_2"/>
    <property type="match status" value="1"/>
</dbReference>
<evidence type="ECO:0000259" key="5">
    <source>
        <dbReference type="PROSITE" id="PS51063"/>
    </source>
</evidence>
<dbReference type="InterPro" id="IPR012318">
    <property type="entry name" value="HTH_CRP"/>
</dbReference>
<feature type="domain" description="Cyclic nucleotide-binding" evidence="4">
    <location>
        <begin position="24"/>
        <end position="144"/>
    </location>
</feature>
<dbReference type="Gene3D" id="1.10.10.10">
    <property type="entry name" value="Winged helix-like DNA-binding domain superfamily/Winged helix DNA-binding domain"/>
    <property type="match status" value="1"/>
</dbReference>
<keyword evidence="3" id="KW-0804">Transcription</keyword>
<evidence type="ECO:0000256" key="1">
    <source>
        <dbReference type="ARBA" id="ARBA00023015"/>
    </source>
</evidence>
<evidence type="ECO:0000313" key="6">
    <source>
        <dbReference type="EMBL" id="MFH6767310.1"/>
    </source>
</evidence>
<dbReference type="PROSITE" id="PS51063">
    <property type="entry name" value="HTH_CRP_2"/>
    <property type="match status" value="1"/>
</dbReference>
<evidence type="ECO:0000313" key="7">
    <source>
        <dbReference type="Proteomes" id="UP001610104"/>
    </source>
</evidence>
<dbReference type="SMART" id="SM00100">
    <property type="entry name" value="cNMP"/>
    <property type="match status" value="1"/>
</dbReference>
<dbReference type="EMBL" id="JBAWKC010000001">
    <property type="protein sequence ID" value="MFH6767310.1"/>
    <property type="molecule type" value="Genomic_DNA"/>
</dbReference>
<keyword evidence="1" id="KW-0805">Transcription regulation</keyword>
<evidence type="ECO:0000256" key="3">
    <source>
        <dbReference type="ARBA" id="ARBA00023163"/>
    </source>
</evidence>
<dbReference type="SUPFAM" id="SSF46785">
    <property type="entry name" value="Winged helix' DNA-binding domain"/>
    <property type="match status" value="1"/>
</dbReference>
<dbReference type="InterPro" id="IPR000595">
    <property type="entry name" value="cNMP-bd_dom"/>
</dbReference>
<dbReference type="PROSITE" id="PS50042">
    <property type="entry name" value="CNMP_BINDING_3"/>
    <property type="match status" value="1"/>
</dbReference>
<organism evidence="6 7">
    <name type="scientific">Gaetbulibacter aquiaggeris</name>
    <dbReference type="NCBI Taxonomy" id="1735373"/>
    <lineage>
        <taxon>Bacteria</taxon>
        <taxon>Pseudomonadati</taxon>
        <taxon>Bacteroidota</taxon>
        <taxon>Flavobacteriia</taxon>
        <taxon>Flavobacteriales</taxon>
        <taxon>Flavobacteriaceae</taxon>
        <taxon>Gaetbulibacter</taxon>
    </lineage>
</organism>
<dbReference type="InterPro" id="IPR036388">
    <property type="entry name" value="WH-like_DNA-bd_sf"/>
</dbReference>
<name>A0ABW7ML12_9FLAO</name>
<dbReference type="Pfam" id="PF00027">
    <property type="entry name" value="cNMP_binding"/>
    <property type="match status" value="1"/>
</dbReference>
<keyword evidence="2" id="KW-0238">DNA-binding</keyword>
<dbReference type="Gene3D" id="2.60.120.10">
    <property type="entry name" value="Jelly Rolls"/>
    <property type="match status" value="1"/>
</dbReference>
<keyword evidence="7" id="KW-1185">Reference proteome</keyword>
<comment type="caution">
    <text evidence="6">The sequence shown here is derived from an EMBL/GenBank/DDBJ whole genome shotgun (WGS) entry which is preliminary data.</text>
</comment>
<dbReference type="SUPFAM" id="SSF51206">
    <property type="entry name" value="cAMP-binding domain-like"/>
    <property type="match status" value="1"/>
</dbReference>
<protein>
    <submittedName>
        <fullName evidence="6">Crp/Fnr family transcriptional regulator</fullName>
    </submittedName>
</protein>
<gene>
    <name evidence="6" type="ORF">V8G56_01070</name>
</gene>
<evidence type="ECO:0000259" key="4">
    <source>
        <dbReference type="PROSITE" id="PS50042"/>
    </source>
</evidence>
<evidence type="ECO:0000256" key="2">
    <source>
        <dbReference type="ARBA" id="ARBA00023125"/>
    </source>
</evidence>
<dbReference type="PANTHER" id="PTHR24567:SF74">
    <property type="entry name" value="HTH-TYPE TRANSCRIPTIONAL REGULATOR ARCR"/>
    <property type="match status" value="1"/>
</dbReference>
<dbReference type="Proteomes" id="UP001610104">
    <property type="component" value="Unassembled WGS sequence"/>
</dbReference>
<dbReference type="InterPro" id="IPR014710">
    <property type="entry name" value="RmlC-like_jellyroll"/>
</dbReference>
<feature type="domain" description="HTH crp-type" evidence="5">
    <location>
        <begin position="158"/>
        <end position="229"/>
    </location>
</feature>
<dbReference type="RefSeq" id="WP_395436593.1">
    <property type="nucleotide sequence ID" value="NZ_JBAWKC010000001.1"/>
</dbReference>
<accession>A0ABW7ML12</accession>
<dbReference type="CDD" id="cd00038">
    <property type="entry name" value="CAP_ED"/>
    <property type="match status" value="1"/>
</dbReference>